<evidence type="ECO:0000313" key="2">
    <source>
        <dbReference type="Proteomes" id="UP000836387"/>
    </source>
</evidence>
<proteinExistence type="predicted"/>
<reference evidence="1" key="2">
    <citation type="submission" date="2021-10" db="EMBL/GenBank/DDBJ databases">
        <authorList>
            <person name="Piombo E."/>
        </authorList>
    </citation>
    <scope>NUCLEOTIDE SEQUENCE</scope>
</reference>
<reference evidence="1" key="1">
    <citation type="submission" date="2020-04" db="EMBL/GenBank/DDBJ databases">
        <authorList>
            <person name="Broberg M."/>
        </authorList>
    </citation>
    <scope>NUCLEOTIDE SEQUENCE</scope>
</reference>
<comment type="caution">
    <text evidence="1">The sequence shown here is derived from an EMBL/GenBank/DDBJ whole genome shotgun (WGS) entry which is preliminary data.</text>
</comment>
<gene>
    <name evidence="1" type="ORF">CRV2_00000204</name>
</gene>
<accession>A0ACA9TQ16</accession>
<name>A0ACA9TQ16_BIOOC</name>
<protein>
    <submittedName>
        <fullName evidence="1">Uncharacterized protein</fullName>
    </submittedName>
</protein>
<organism evidence="1 2">
    <name type="scientific">Clonostachys rosea f. rosea IK726</name>
    <dbReference type="NCBI Taxonomy" id="1349383"/>
    <lineage>
        <taxon>Eukaryota</taxon>
        <taxon>Fungi</taxon>
        <taxon>Dikarya</taxon>
        <taxon>Ascomycota</taxon>
        <taxon>Pezizomycotina</taxon>
        <taxon>Sordariomycetes</taxon>
        <taxon>Hypocreomycetidae</taxon>
        <taxon>Hypocreales</taxon>
        <taxon>Bionectriaceae</taxon>
        <taxon>Clonostachys</taxon>
    </lineage>
</organism>
<dbReference type="Proteomes" id="UP000836387">
    <property type="component" value="Unassembled WGS sequence"/>
</dbReference>
<evidence type="ECO:0000313" key="1">
    <source>
        <dbReference type="EMBL" id="CAG9943050.1"/>
    </source>
</evidence>
<keyword evidence="2" id="KW-1185">Reference proteome</keyword>
<sequence length="186" mass="18994">MKLPAKALFAPLDCNCQPVGVAAGAELEEEELTTVDETGVVDSLDTVEALGVVCVMGVVDSAGVVEAMGVSEALLLTSREVEDKIDDGVAEESVEDGVAETSVEDGVPAGVVAVLKVVGTSLPGVDAEADGLTAELSLKIGVEEEAIMTDEGETLAEGVEVHPLLVSGVAAADERGVDREHLCLRP</sequence>
<dbReference type="EMBL" id="CADEHS020000007">
    <property type="protein sequence ID" value="CAG9943050.1"/>
    <property type="molecule type" value="Genomic_DNA"/>
</dbReference>